<comment type="similarity">
    <text evidence="1">Belongs to the proline racemase family.</text>
</comment>
<dbReference type="GO" id="GO:0047580">
    <property type="term" value="F:4-hydroxyproline epimerase activity"/>
    <property type="evidence" value="ECO:0007669"/>
    <property type="project" value="TreeGrafter"/>
</dbReference>
<dbReference type="PANTHER" id="PTHR33442">
    <property type="entry name" value="TRANS-3-HYDROXY-L-PROLINE DEHYDRATASE"/>
    <property type="match status" value="1"/>
</dbReference>
<dbReference type="SFLD" id="SFLDS00028">
    <property type="entry name" value="Proline_Racemase"/>
    <property type="match status" value="1"/>
</dbReference>
<dbReference type="PIRSF" id="PIRSF029792">
    <property type="entry name" value="Pro_racemase"/>
    <property type="match status" value="1"/>
</dbReference>
<evidence type="ECO:0000313" key="3">
    <source>
        <dbReference type="Proteomes" id="UP001142078"/>
    </source>
</evidence>
<sequence>MMRFKHYINCIDAHTGGEPLRIITSGLPPIEGDTILEKREYMLKYYDGLRKMMMLEPRGHSGMYGCIIVPAVTEDGDFGVLFTHNEGLSSMCGHGIIAVTKVAIETGMIPAENGIKIVKIDSPAGRITAYADIKDGEVEKVRFQNVPCFVYEENVKVSIDGIGEVTGEVVYCGAFYVYLDVNEVGLKVNPENAEELVRIGMEIKNKVAASMEFNHPTSGVNWLYGTIFYKPLKREDNKLHTKNICIFAEGQIDRSPTGTGTGGRVALHYSKGEMKKGDILINNSVIDTTMEAKIIEDTKVGEYDAVITEVSGTAYIAGFNQLVLDPKDPLPEGFRISGS</sequence>
<dbReference type="EMBL" id="JANJZL010000004">
    <property type="protein sequence ID" value="MCR2043927.1"/>
    <property type="molecule type" value="Genomic_DNA"/>
</dbReference>
<dbReference type="Pfam" id="PF05544">
    <property type="entry name" value="Pro_racemase"/>
    <property type="match status" value="1"/>
</dbReference>
<accession>A0A9X2MFA6</accession>
<name>A0A9X2MFA6_9FIRM</name>
<dbReference type="InterPro" id="IPR008794">
    <property type="entry name" value="Pro_racemase_fam"/>
</dbReference>
<keyword evidence="3" id="KW-1185">Reference proteome</keyword>
<dbReference type="RefSeq" id="WP_222704811.1">
    <property type="nucleotide sequence ID" value="NZ_CABKTM010000049.1"/>
</dbReference>
<reference evidence="2" key="1">
    <citation type="submission" date="2022-07" db="EMBL/GenBank/DDBJ databases">
        <title>Enhanced cultured diversity of the mouse gut microbiota enables custom-made synthetic communities.</title>
        <authorList>
            <person name="Afrizal A."/>
        </authorList>
    </citation>
    <scope>NUCLEOTIDE SEQUENCE</scope>
    <source>
        <strain evidence="2">DSM 29482</strain>
    </source>
</reference>
<dbReference type="AlphaFoldDB" id="A0A9X2MFA6"/>
<gene>
    <name evidence="2" type="ORF">NSA23_07305</name>
</gene>
<dbReference type="Proteomes" id="UP001142078">
    <property type="component" value="Unassembled WGS sequence"/>
</dbReference>
<protein>
    <submittedName>
        <fullName evidence="2">Proline racemase family protein</fullName>
    </submittedName>
</protein>
<dbReference type="Gene3D" id="3.10.310.10">
    <property type="entry name" value="Diaminopimelate Epimerase, Chain A, domain 1"/>
    <property type="match status" value="2"/>
</dbReference>
<comment type="caution">
    <text evidence="2">The sequence shown here is derived from an EMBL/GenBank/DDBJ whole genome shotgun (WGS) entry which is preliminary data.</text>
</comment>
<evidence type="ECO:0000256" key="1">
    <source>
        <dbReference type="ARBA" id="ARBA00007529"/>
    </source>
</evidence>
<dbReference type="SUPFAM" id="SSF54506">
    <property type="entry name" value="Diaminopimelate epimerase-like"/>
    <property type="match status" value="1"/>
</dbReference>
<proteinExistence type="inferred from homology"/>
<organism evidence="2 3">
    <name type="scientific">Anaerosalibacter massiliensis</name>
    <dbReference type="NCBI Taxonomy" id="1347392"/>
    <lineage>
        <taxon>Bacteria</taxon>
        <taxon>Bacillati</taxon>
        <taxon>Bacillota</taxon>
        <taxon>Tissierellia</taxon>
        <taxon>Tissierellales</taxon>
        <taxon>Sporanaerobacteraceae</taxon>
        <taxon>Anaerosalibacter</taxon>
    </lineage>
</organism>
<evidence type="ECO:0000313" key="2">
    <source>
        <dbReference type="EMBL" id="MCR2043927.1"/>
    </source>
</evidence>
<dbReference type="PANTHER" id="PTHR33442:SF1">
    <property type="entry name" value="TRANS-3-HYDROXY-L-PROLINE DEHYDRATASE"/>
    <property type="match status" value="1"/>
</dbReference>
<dbReference type="FunFam" id="3.10.310.10:FF:000003">
    <property type="entry name" value="Proline racemase"/>
    <property type="match status" value="1"/>
</dbReference>